<keyword evidence="1" id="KW-0732">Signal</keyword>
<organism evidence="2 3">
    <name type="scientific">Candidatus Sungbacteria bacterium RIFCSPLOWO2_01_FULL_60_25</name>
    <dbReference type="NCBI Taxonomy" id="1802281"/>
    <lineage>
        <taxon>Bacteria</taxon>
        <taxon>Candidatus Sungiibacteriota</taxon>
    </lineage>
</organism>
<comment type="caution">
    <text evidence="2">The sequence shown here is derived from an EMBL/GenBank/DDBJ whole genome shotgun (WGS) entry which is preliminary data.</text>
</comment>
<evidence type="ECO:0000313" key="2">
    <source>
        <dbReference type="EMBL" id="OHA08364.1"/>
    </source>
</evidence>
<proteinExistence type="predicted"/>
<dbReference type="EMBL" id="MHQT01000042">
    <property type="protein sequence ID" value="OHA08364.1"/>
    <property type="molecule type" value="Genomic_DNA"/>
</dbReference>
<feature type="signal peptide" evidence="1">
    <location>
        <begin position="1"/>
        <end position="23"/>
    </location>
</feature>
<feature type="chain" id="PRO_5009583524" description="Ig-like domain-containing protein" evidence="1">
    <location>
        <begin position="24"/>
        <end position="428"/>
    </location>
</feature>
<dbReference type="AlphaFoldDB" id="A0A1G2L9Y8"/>
<sequence>MKPFLPTSRIAILALFLSFLAGAAPAQSATATIFSLVATPPAAIAGDAIVISVIGANFDAAQAVYTWLRDGSPIASASGVGRSTYTVATNPEKTETISIAVEVSPGAGVNPLRSSITVRTLPTPEQAKKALDDVRSNFSLEADPPTPDPGQSTIVKVVTVAFNAGGANYQWYVNGVFQKEASGRGNSEFSFIAGRENEAKTIRVDLTTPEGITRSRSVTIRPSMTAYYWWTDTRVPFWYKGKALPSSSSRISIAAMARSGSASAATYQWDLNAYPVAKASGAGKSVFTFSASMQVEERIYVTVLNPLAALSKNATIAVPIVPTKVGLYAVHPRQGVRMEKQIRQADAAAGETLEFVAAPFFFPAESDRFLRYEWQLNRDALPGAPPDPWHFILRSNAGETGQNRLLVEVHDSRRDGQSAISFLNAVFR</sequence>
<evidence type="ECO:0000313" key="3">
    <source>
        <dbReference type="Proteomes" id="UP000178977"/>
    </source>
</evidence>
<evidence type="ECO:0000256" key="1">
    <source>
        <dbReference type="SAM" id="SignalP"/>
    </source>
</evidence>
<protein>
    <recommendedName>
        <fullName evidence="4">Ig-like domain-containing protein</fullName>
    </recommendedName>
</protein>
<gene>
    <name evidence="2" type="ORF">A3A44_03100</name>
</gene>
<reference evidence="2 3" key="1">
    <citation type="journal article" date="2016" name="Nat. Commun.">
        <title>Thousands of microbial genomes shed light on interconnected biogeochemical processes in an aquifer system.</title>
        <authorList>
            <person name="Anantharaman K."/>
            <person name="Brown C.T."/>
            <person name="Hug L.A."/>
            <person name="Sharon I."/>
            <person name="Castelle C.J."/>
            <person name="Probst A.J."/>
            <person name="Thomas B.C."/>
            <person name="Singh A."/>
            <person name="Wilkins M.J."/>
            <person name="Karaoz U."/>
            <person name="Brodie E.L."/>
            <person name="Williams K.H."/>
            <person name="Hubbard S.S."/>
            <person name="Banfield J.F."/>
        </authorList>
    </citation>
    <scope>NUCLEOTIDE SEQUENCE [LARGE SCALE GENOMIC DNA]</scope>
</reference>
<accession>A0A1G2L9Y8</accession>
<dbReference type="STRING" id="1802281.A3A44_03100"/>
<dbReference type="Proteomes" id="UP000178977">
    <property type="component" value="Unassembled WGS sequence"/>
</dbReference>
<evidence type="ECO:0008006" key="4">
    <source>
        <dbReference type="Google" id="ProtNLM"/>
    </source>
</evidence>
<name>A0A1G2L9Y8_9BACT</name>